<dbReference type="HOGENOM" id="CLU_2385699_0_0_1"/>
<feature type="region of interest" description="Disordered" evidence="1">
    <location>
        <begin position="38"/>
        <end position="72"/>
    </location>
</feature>
<evidence type="ECO:0000313" key="2">
    <source>
        <dbReference type="EMBL" id="KIL60079.1"/>
    </source>
</evidence>
<accession>A0A0C2T0Y7</accession>
<reference evidence="2 3" key="1">
    <citation type="submission" date="2014-04" db="EMBL/GenBank/DDBJ databases">
        <title>Evolutionary Origins and Diversification of the Mycorrhizal Mutualists.</title>
        <authorList>
            <consortium name="DOE Joint Genome Institute"/>
            <consortium name="Mycorrhizal Genomics Consortium"/>
            <person name="Kohler A."/>
            <person name="Kuo A."/>
            <person name="Nagy L.G."/>
            <person name="Floudas D."/>
            <person name="Copeland A."/>
            <person name="Barry K.W."/>
            <person name="Cichocki N."/>
            <person name="Veneault-Fourrey C."/>
            <person name="LaButti K."/>
            <person name="Lindquist E.A."/>
            <person name="Lipzen A."/>
            <person name="Lundell T."/>
            <person name="Morin E."/>
            <person name="Murat C."/>
            <person name="Riley R."/>
            <person name="Ohm R."/>
            <person name="Sun H."/>
            <person name="Tunlid A."/>
            <person name="Henrissat B."/>
            <person name="Grigoriev I.V."/>
            <person name="Hibbett D.S."/>
            <person name="Martin F."/>
        </authorList>
    </citation>
    <scope>NUCLEOTIDE SEQUENCE [LARGE SCALE GENOMIC DNA]</scope>
    <source>
        <strain evidence="2 3">Koide BX008</strain>
    </source>
</reference>
<evidence type="ECO:0000256" key="1">
    <source>
        <dbReference type="SAM" id="MobiDB-lite"/>
    </source>
</evidence>
<dbReference type="AlphaFoldDB" id="A0A0C2T0Y7"/>
<evidence type="ECO:0000313" key="3">
    <source>
        <dbReference type="Proteomes" id="UP000054549"/>
    </source>
</evidence>
<sequence length="94" mass="10624">MVDEQNPLEEVTGRRVKKMLVTCHSDIQKEILKEEYESPVVNKNSHNHTPKDVEPKSLTSIRGKKSALDTRVTTGGSIHQIIPRSGLEYLEEAQ</sequence>
<dbReference type="EMBL" id="KN818304">
    <property type="protein sequence ID" value="KIL60079.1"/>
    <property type="molecule type" value="Genomic_DNA"/>
</dbReference>
<proteinExistence type="predicted"/>
<organism evidence="2 3">
    <name type="scientific">Amanita muscaria (strain Koide BX008)</name>
    <dbReference type="NCBI Taxonomy" id="946122"/>
    <lineage>
        <taxon>Eukaryota</taxon>
        <taxon>Fungi</taxon>
        <taxon>Dikarya</taxon>
        <taxon>Basidiomycota</taxon>
        <taxon>Agaricomycotina</taxon>
        <taxon>Agaricomycetes</taxon>
        <taxon>Agaricomycetidae</taxon>
        <taxon>Agaricales</taxon>
        <taxon>Pluteineae</taxon>
        <taxon>Amanitaceae</taxon>
        <taxon>Amanita</taxon>
    </lineage>
</organism>
<gene>
    <name evidence="2" type="ORF">M378DRAFT_14361</name>
</gene>
<dbReference type="Proteomes" id="UP000054549">
    <property type="component" value="Unassembled WGS sequence"/>
</dbReference>
<protein>
    <submittedName>
        <fullName evidence="2">Uncharacterized protein</fullName>
    </submittedName>
</protein>
<name>A0A0C2T0Y7_AMAMK</name>
<dbReference type="InParanoid" id="A0A0C2T0Y7"/>
<keyword evidence="3" id="KW-1185">Reference proteome</keyword>